<feature type="region of interest" description="Disordered" evidence="1">
    <location>
        <begin position="77"/>
        <end position="97"/>
    </location>
</feature>
<protein>
    <submittedName>
        <fullName evidence="2">Uncharacterized protein</fullName>
    </submittedName>
</protein>
<gene>
    <name evidence="2" type="ORF">TWF730_001651</name>
</gene>
<evidence type="ECO:0000313" key="2">
    <source>
        <dbReference type="EMBL" id="KAK6342172.1"/>
    </source>
</evidence>
<accession>A0AAV9ULQ7</accession>
<dbReference type="EMBL" id="JAVHNS010000010">
    <property type="protein sequence ID" value="KAK6342172.1"/>
    <property type="molecule type" value="Genomic_DNA"/>
</dbReference>
<sequence>MEFSDRDTICPSPNFTVKTQSSTSSTFSLHGFKNRLSNIFHSSSAPTSPTEDKKFRMSILSSRSTKTATVNTTRRLRKQAVRNKSSPSSPRSNKSATSLLSKISFKRHITIRTARVRRFSTFHHKPSTLDFRCAGDETSSIMMLDRVNSINMNRMIFGAVQKRRRGDLAYLLADCPPTIAWISPDVAGGWDFSEIGINIIIN</sequence>
<dbReference type="AlphaFoldDB" id="A0AAV9ULQ7"/>
<reference evidence="2 3" key="1">
    <citation type="submission" date="2019-10" db="EMBL/GenBank/DDBJ databases">
        <authorList>
            <person name="Palmer J.M."/>
        </authorList>
    </citation>
    <scope>NUCLEOTIDE SEQUENCE [LARGE SCALE GENOMIC DNA]</scope>
    <source>
        <strain evidence="2 3">TWF730</strain>
    </source>
</reference>
<feature type="compositionally biased region" description="Low complexity" evidence="1">
    <location>
        <begin position="82"/>
        <end position="95"/>
    </location>
</feature>
<dbReference type="Proteomes" id="UP001373714">
    <property type="component" value="Unassembled WGS sequence"/>
</dbReference>
<comment type="caution">
    <text evidence="2">The sequence shown here is derived from an EMBL/GenBank/DDBJ whole genome shotgun (WGS) entry which is preliminary data.</text>
</comment>
<keyword evidence="3" id="KW-1185">Reference proteome</keyword>
<name>A0AAV9ULQ7_9PEZI</name>
<evidence type="ECO:0000256" key="1">
    <source>
        <dbReference type="SAM" id="MobiDB-lite"/>
    </source>
</evidence>
<evidence type="ECO:0000313" key="3">
    <source>
        <dbReference type="Proteomes" id="UP001373714"/>
    </source>
</evidence>
<proteinExistence type="predicted"/>
<organism evidence="2 3">
    <name type="scientific">Orbilia blumenaviensis</name>
    <dbReference type="NCBI Taxonomy" id="1796055"/>
    <lineage>
        <taxon>Eukaryota</taxon>
        <taxon>Fungi</taxon>
        <taxon>Dikarya</taxon>
        <taxon>Ascomycota</taxon>
        <taxon>Pezizomycotina</taxon>
        <taxon>Orbiliomycetes</taxon>
        <taxon>Orbiliales</taxon>
        <taxon>Orbiliaceae</taxon>
        <taxon>Orbilia</taxon>
    </lineage>
</organism>